<dbReference type="EMBL" id="JANPWB010000002">
    <property type="protein sequence ID" value="KAJ1210950.1"/>
    <property type="molecule type" value="Genomic_DNA"/>
</dbReference>
<evidence type="ECO:0000313" key="3">
    <source>
        <dbReference type="Proteomes" id="UP001066276"/>
    </source>
</evidence>
<protein>
    <submittedName>
        <fullName evidence="2">Uncharacterized protein</fullName>
    </submittedName>
</protein>
<comment type="caution">
    <text evidence="2">The sequence shown here is derived from an EMBL/GenBank/DDBJ whole genome shotgun (WGS) entry which is preliminary data.</text>
</comment>
<sequence length="97" mass="10801">MKAARPDLQGSMPEKVKAKPKQNEAVNVKQAVMPDGKRVSKTCSEFEERIGEADSRISKFEDDAAARSGTGDALNAQLKDTQWKLADLEDRLRRNNL</sequence>
<feature type="region of interest" description="Disordered" evidence="1">
    <location>
        <begin position="1"/>
        <end position="24"/>
    </location>
</feature>
<organism evidence="2 3">
    <name type="scientific">Pleurodeles waltl</name>
    <name type="common">Iberian ribbed newt</name>
    <dbReference type="NCBI Taxonomy" id="8319"/>
    <lineage>
        <taxon>Eukaryota</taxon>
        <taxon>Metazoa</taxon>
        <taxon>Chordata</taxon>
        <taxon>Craniata</taxon>
        <taxon>Vertebrata</taxon>
        <taxon>Euteleostomi</taxon>
        <taxon>Amphibia</taxon>
        <taxon>Batrachia</taxon>
        <taxon>Caudata</taxon>
        <taxon>Salamandroidea</taxon>
        <taxon>Salamandridae</taxon>
        <taxon>Pleurodelinae</taxon>
        <taxon>Pleurodeles</taxon>
    </lineage>
</organism>
<keyword evidence="3" id="KW-1185">Reference proteome</keyword>
<dbReference type="Proteomes" id="UP001066276">
    <property type="component" value="Chromosome 1_2"/>
</dbReference>
<reference evidence="2" key="1">
    <citation type="journal article" date="2022" name="bioRxiv">
        <title>Sequencing and chromosome-scale assembly of the giantPleurodeles waltlgenome.</title>
        <authorList>
            <person name="Brown T."/>
            <person name="Elewa A."/>
            <person name="Iarovenko S."/>
            <person name="Subramanian E."/>
            <person name="Araus A.J."/>
            <person name="Petzold A."/>
            <person name="Susuki M."/>
            <person name="Suzuki K.-i.T."/>
            <person name="Hayashi T."/>
            <person name="Toyoda A."/>
            <person name="Oliveira C."/>
            <person name="Osipova E."/>
            <person name="Leigh N.D."/>
            <person name="Simon A."/>
            <person name="Yun M.H."/>
        </authorList>
    </citation>
    <scope>NUCLEOTIDE SEQUENCE</scope>
    <source>
        <strain evidence="2">20211129_DDA</strain>
        <tissue evidence="2">Liver</tissue>
    </source>
</reference>
<evidence type="ECO:0000256" key="1">
    <source>
        <dbReference type="SAM" id="MobiDB-lite"/>
    </source>
</evidence>
<accession>A0AAV7WA81</accession>
<dbReference type="AlphaFoldDB" id="A0AAV7WA81"/>
<gene>
    <name evidence="2" type="ORF">NDU88_006312</name>
</gene>
<proteinExistence type="predicted"/>
<evidence type="ECO:0000313" key="2">
    <source>
        <dbReference type="EMBL" id="KAJ1210950.1"/>
    </source>
</evidence>
<name>A0AAV7WA81_PLEWA</name>